<reference evidence="2" key="2">
    <citation type="submission" date="2021-12" db="EMBL/GenBank/DDBJ databases">
        <title>Resequencing data analysis of finger millet.</title>
        <authorList>
            <person name="Hatakeyama M."/>
            <person name="Aluri S."/>
            <person name="Balachadran M.T."/>
            <person name="Sivarajan S.R."/>
            <person name="Poveda L."/>
            <person name="Shimizu-Inatsugi R."/>
            <person name="Schlapbach R."/>
            <person name="Sreeman S.M."/>
            <person name="Shimizu K.K."/>
        </authorList>
    </citation>
    <scope>NUCLEOTIDE SEQUENCE</scope>
</reference>
<reference evidence="2" key="1">
    <citation type="journal article" date="2018" name="DNA Res.">
        <title>Multiple hybrid de novo genome assembly of finger millet, an orphan allotetraploid crop.</title>
        <authorList>
            <person name="Hatakeyama M."/>
            <person name="Aluri S."/>
            <person name="Balachadran M.T."/>
            <person name="Sivarajan S.R."/>
            <person name="Patrignani A."/>
            <person name="Gruter S."/>
            <person name="Poveda L."/>
            <person name="Shimizu-Inatsugi R."/>
            <person name="Baeten J."/>
            <person name="Francoijs K.J."/>
            <person name="Nataraja K.N."/>
            <person name="Reddy Y.A.N."/>
            <person name="Phadnis S."/>
            <person name="Ravikumar R.L."/>
            <person name="Schlapbach R."/>
            <person name="Sreeman S.M."/>
            <person name="Shimizu K.K."/>
        </authorList>
    </citation>
    <scope>NUCLEOTIDE SEQUENCE</scope>
</reference>
<feature type="region of interest" description="Disordered" evidence="1">
    <location>
        <begin position="1"/>
        <end position="47"/>
    </location>
</feature>
<evidence type="ECO:0000313" key="2">
    <source>
        <dbReference type="EMBL" id="GJN05214.1"/>
    </source>
</evidence>
<organism evidence="2 3">
    <name type="scientific">Eleusine coracana subsp. coracana</name>
    <dbReference type="NCBI Taxonomy" id="191504"/>
    <lineage>
        <taxon>Eukaryota</taxon>
        <taxon>Viridiplantae</taxon>
        <taxon>Streptophyta</taxon>
        <taxon>Embryophyta</taxon>
        <taxon>Tracheophyta</taxon>
        <taxon>Spermatophyta</taxon>
        <taxon>Magnoliopsida</taxon>
        <taxon>Liliopsida</taxon>
        <taxon>Poales</taxon>
        <taxon>Poaceae</taxon>
        <taxon>PACMAD clade</taxon>
        <taxon>Chloridoideae</taxon>
        <taxon>Cynodonteae</taxon>
        <taxon>Eleusininae</taxon>
        <taxon>Eleusine</taxon>
    </lineage>
</organism>
<evidence type="ECO:0000256" key="1">
    <source>
        <dbReference type="SAM" id="MobiDB-lite"/>
    </source>
</evidence>
<keyword evidence="3" id="KW-1185">Reference proteome</keyword>
<dbReference type="EMBL" id="BQKI01000012">
    <property type="protein sequence ID" value="GJN05214.1"/>
    <property type="molecule type" value="Genomic_DNA"/>
</dbReference>
<gene>
    <name evidence="2" type="primary">ga22824</name>
    <name evidence="2" type="ORF">PR202_ga22824</name>
</gene>
<proteinExistence type="predicted"/>
<sequence>MRAHARERSTHGRGAPQVAGGGHDEGSGHRGKEIGDEAASQCAGEAGEAVCKAARRKQAGGGGVEWPMAEVDVVPTSNLHGTEPRANNRMSEELEGLSEEGIDDILTVPLGEGRIVAAGGGDDMTQIGRCRIERGGADAQMEEGGANRAQR</sequence>
<accession>A0AAV5D3L7</accession>
<name>A0AAV5D3L7_ELECO</name>
<comment type="caution">
    <text evidence="2">The sequence shown here is derived from an EMBL/GenBank/DDBJ whole genome shotgun (WGS) entry which is preliminary data.</text>
</comment>
<dbReference type="Proteomes" id="UP001054889">
    <property type="component" value="Unassembled WGS sequence"/>
</dbReference>
<protein>
    <submittedName>
        <fullName evidence="2">Uncharacterized protein</fullName>
    </submittedName>
</protein>
<feature type="compositionally biased region" description="Basic and acidic residues" evidence="1">
    <location>
        <begin position="22"/>
        <end position="35"/>
    </location>
</feature>
<feature type="compositionally biased region" description="Basic and acidic residues" evidence="1">
    <location>
        <begin position="1"/>
        <end position="10"/>
    </location>
</feature>
<evidence type="ECO:0000313" key="3">
    <source>
        <dbReference type="Proteomes" id="UP001054889"/>
    </source>
</evidence>
<dbReference type="AlphaFoldDB" id="A0AAV5D3L7"/>